<proteinExistence type="inferred from homology"/>
<dbReference type="GO" id="GO:0043213">
    <property type="term" value="P:bacteriocin transport"/>
    <property type="evidence" value="ECO:0007669"/>
    <property type="project" value="UniProtKB-KW"/>
</dbReference>
<feature type="transmembrane region" description="Helical" evidence="13">
    <location>
        <begin position="275"/>
        <end position="299"/>
    </location>
</feature>
<evidence type="ECO:0000313" key="17">
    <source>
        <dbReference type="EMBL" id="OAV61475.1"/>
    </source>
</evidence>
<evidence type="ECO:0000259" key="14">
    <source>
        <dbReference type="PROSITE" id="PS50893"/>
    </source>
</evidence>
<evidence type="ECO:0000256" key="3">
    <source>
        <dbReference type="ARBA" id="ARBA00022475"/>
    </source>
</evidence>
<dbReference type="Pfam" id="PF00005">
    <property type="entry name" value="ABC_tran"/>
    <property type="match status" value="1"/>
</dbReference>
<dbReference type="PANTHER" id="PTHR24221:SF654">
    <property type="entry name" value="ATP-BINDING CASSETTE SUB-FAMILY B MEMBER 6"/>
    <property type="match status" value="1"/>
</dbReference>
<feature type="transmembrane region" description="Helical" evidence="13">
    <location>
        <begin position="171"/>
        <end position="193"/>
    </location>
</feature>
<evidence type="ECO:0000259" key="16">
    <source>
        <dbReference type="PROSITE" id="PS50990"/>
    </source>
</evidence>
<dbReference type="RefSeq" id="WP_043057639.1">
    <property type="nucleotide sequence ID" value="NZ_LXEY01000016.1"/>
</dbReference>
<feature type="transmembrane region" description="Helical" evidence="13">
    <location>
        <begin position="428"/>
        <end position="449"/>
    </location>
</feature>
<name>A0A1B7M0A9_9MICC</name>
<dbReference type="PANTHER" id="PTHR24221">
    <property type="entry name" value="ATP-BINDING CASSETTE SUB-FAMILY B"/>
    <property type="match status" value="1"/>
</dbReference>
<evidence type="ECO:0000256" key="2">
    <source>
        <dbReference type="ARBA" id="ARBA00022448"/>
    </source>
</evidence>
<evidence type="ECO:0008006" key="19">
    <source>
        <dbReference type="Google" id="ProtNLM"/>
    </source>
</evidence>
<dbReference type="SUPFAM" id="SSF90123">
    <property type="entry name" value="ABC transporter transmembrane region"/>
    <property type="match status" value="1"/>
</dbReference>
<evidence type="ECO:0000256" key="4">
    <source>
        <dbReference type="ARBA" id="ARBA00022692"/>
    </source>
</evidence>
<keyword evidence="6" id="KW-0378">Hydrolase</keyword>
<dbReference type="SUPFAM" id="SSF52540">
    <property type="entry name" value="P-loop containing nucleoside triphosphate hydrolases"/>
    <property type="match status" value="1"/>
</dbReference>
<dbReference type="GO" id="GO:0005886">
    <property type="term" value="C:plasma membrane"/>
    <property type="evidence" value="ECO:0007669"/>
    <property type="project" value="UniProtKB-SubCell"/>
</dbReference>
<dbReference type="GO" id="GO:0016887">
    <property type="term" value="F:ATP hydrolysis activity"/>
    <property type="evidence" value="ECO:0007669"/>
    <property type="project" value="InterPro"/>
</dbReference>
<evidence type="ECO:0000256" key="5">
    <source>
        <dbReference type="ARBA" id="ARBA00022741"/>
    </source>
</evidence>
<dbReference type="InterPro" id="IPR003439">
    <property type="entry name" value="ABC_transporter-like_ATP-bd"/>
</dbReference>
<feature type="domain" description="ABC transporter" evidence="14">
    <location>
        <begin position="484"/>
        <end position="717"/>
    </location>
</feature>
<reference evidence="17 18" key="1">
    <citation type="submission" date="2016-04" db="EMBL/GenBank/DDBJ databases">
        <title>First whole genome shotgun sequence of the bacterium Enteractinococcus sp. strain UASWS1574.</title>
        <authorList>
            <person name="Crovadore J."/>
            <person name="Chablais R."/>
            <person name="Lefort F."/>
        </authorList>
    </citation>
    <scope>NUCLEOTIDE SEQUENCE [LARGE SCALE GENOMIC DNA]</scope>
    <source>
        <strain evidence="17 18">UASWS1574</strain>
    </source>
</reference>
<dbReference type="Gene3D" id="3.90.70.10">
    <property type="entry name" value="Cysteine proteinases"/>
    <property type="match status" value="1"/>
</dbReference>
<sequence length="726" mass="76873">MSRVPTVLQTAETDCGPACLTAMLRAQGHRVTLTDLRADMDPGRDGSSGVVMRRTGQRWGLPLQAQLVDPQDLGQRIHEIPLPFVLHLTRQHYVVVDKIRRDHVEVMDPAVGRRRLSRPQIAEASSGMVLFLGSVDANDDDAPAPATVSDTRAPGVLATVLRGVRGELARAGFLSLLLAVGGLALPITTALIVDALVADAVAQHRWLAIGMALALAIGLLTLARNWVLATLQRRMAGHLSTSVATTLFSRNLKFFDRRSVGDLFGRVESAHAIHALLSVALLGAGLDALLTIGYVIALVVIVPPLAAVTTGIILLCLVISGVVAKRSANLRREEILVTADSSTLLVDGIDGITTLRAYGAESSMLAKWQQLLDRRLDLTRCRARLNALSMALLAAMAVATPLIILVMASAPALAHSSAFGQITPGTALGLMALASATLAPVASLATQLVEAADLRPLLDRVQDLTLAAPERSGGNHPGELTGSITIDNVSFKHERYGREILRGINAQVPAGSTVCILGPTGCGKTTLAQIMAGMHSPTAGRVLVDGNDVETLDPEAFRAQVGVVFQDSWTPAGTIREAILVSRTGFTDEDIWRALFHAQLAQDILALPMGLDTRLGSGGSGLSGGQRQRLALARALLGEPKILVLDEPTSALDGDTERAIEAALVKLNITRIIVTHRLSIATTADQLWVMHNGELVESGSPADLAASDGWYAQLLEAHSTSSQQLT</sequence>
<evidence type="ECO:0000256" key="11">
    <source>
        <dbReference type="ARBA" id="ARBA00043264"/>
    </source>
</evidence>
<dbReference type="Proteomes" id="UP000078292">
    <property type="component" value="Unassembled WGS sequence"/>
</dbReference>
<evidence type="ECO:0000256" key="9">
    <source>
        <dbReference type="ARBA" id="ARBA00022989"/>
    </source>
</evidence>
<dbReference type="Gene3D" id="1.20.1560.10">
    <property type="entry name" value="ABC transporter type 1, transmembrane domain"/>
    <property type="match status" value="1"/>
</dbReference>
<evidence type="ECO:0000256" key="6">
    <source>
        <dbReference type="ARBA" id="ARBA00022807"/>
    </source>
</evidence>
<feature type="domain" description="Peptidase C39" evidence="16">
    <location>
        <begin position="9"/>
        <end position="132"/>
    </location>
</feature>
<dbReference type="EMBL" id="LXEY01000016">
    <property type="protein sequence ID" value="OAV61475.1"/>
    <property type="molecule type" value="Genomic_DNA"/>
</dbReference>
<keyword evidence="2" id="KW-0813">Transport</keyword>
<dbReference type="GO" id="GO:0015031">
    <property type="term" value="P:protein transport"/>
    <property type="evidence" value="ECO:0007669"/>
    <property type="project" value="UniProtKB-KW"/>
</dbReference>
<organism evidence="17 18">
    <name type="scientific">Enteractinococcus helveticum</name>
    <dbReference type="NCBI Taxonomy" id="1837282"/>
    <lineage>
        <taxon>Bacteria</taxon>
        <taxon>Bacillati</taxon>
        <taxon>Actinomycetota</taxon>
        <taxon>Actinomycetes</taxon>
        <taxon>Micrococcales</taxon>
        <taxon>Micrococcaceae</taxon>
    </lineage>
</organism>
<dbReference type="InterPro" id="IPR017871">
    <property type="entry name" value="ABC_transporter-like_CS"/>
</dbReference>
<dbReference type="SMART" id="SM00382">
    <property type="entry name" value="AAA"/>
    <property type="match status" value="1"/>
</dbReference>
<dbReference type="InterPro" id="IPR003593">
    <property type="entry name" value="AAA+_ATPase"/>
</dbReference>
<keyword evidence="5" id="KW-0547">Nucleotide-binding</keyword>
<keyword evidence="10 13" id="KW-0472">Membrane</keyword>
<comment type="subcellular location">
    <subcellularLocation>
        <location evidence="1">Cell membrane</location>
        <topology evidence="1">Multi-pass membrane protein</topology>
    </subcellularLocation>
</comment>
<dbReference type="InterPro" id="IPR039421">
    <property type="entry name" value="Type_1_exporter"/>
</dbReference>
<evidence type="ECO:0000256" key="13">
    <source>
        <dbReference type="SAM" id="Phobius"/>
    </source>
</evidence>
<keyword evidence="6" id="KW-0645">Protease</keyword>
<keyword evidence="3" id="KW-1003">Cell membrane</keyword>
<feature type="transmembrane region" description="Helical" evidence="13">
    <location>
        <begin position="385"/>
        <end position="408"/>
    </location>
</feature>
<dbReference type="InterPro" id="IPR036640">
    <property type="entry name" value="ABC1_TM_sf"/>
</dbReference>
<dbReference type="GO" id="GO:0008234">
    <property type="term" value="F:cysteine-type peptidase activity"/>
    <property type="evidence" value="ECO:0007669"/>
    <property type="project" value="UniProtKB-KW"/>
</dbReference>
<feature type="transmembrane region" description="Helical" evidence="13">
    <location>
        <begin position="305"/>
        <end position="324"/>
    </location>
</feature>
<dbReference type="AlphaFoldDB" id="A0A1B7M0A9"/>
<dbReference type="InterPro" id="IPR027417">
    <property type="entry name" value="P-loop_NTPase"/>
</dbReference>
<dbReference type="InterPro" id="IPR011527">
    <property type="entry name" value="ABC1_TM_dom"/>
</dbReference>
<feature type="domain" description="ABC transmembrane type-1" evidence="15">
    <location>
        <begin position="171"/>
        <end position="453"/>
    </location>
</feature>
<keyword evidence="4 13" id="KW-0812">Transmembrane</keyword>
<dbReference type="PROSITE" id="PS50990">
    <property type="entry name" value="PEPTIDASE_C39"/>
    <property type="match status" value="1"/>
</dbReference>
<dbReference type="Pfam" id="PF00664">
    <property type="entry name" value="ABC_membrane"/>
    <property type="match status" value="1"/>
</dbReference>
<keyword evidence="7" id="KW-0067">ATP-binding</keyword>
<dbReference type="PROSITE" id="PS00211">
    <property type="entry name" value="ABC_TRANSPORTER_1"/>
    <property type="match status" value="1"/>
</dbReference>
<dbReference type="FunFam" id="3.40.50.300:FF:000299">
    <property type="entry name" value="ABC transporter ATP-binding protein/permease"/>
    <property type="match status" value="1"/>
</dbReference>
<keyword evidence="6" id="KW-0788">Thiol protease</keyword>
<dbReference type="InterPro" id="IPR005074">
    <property type="entry name" value="Peptidase_C39"/>
</dbReference>
<evidence type="ECO:0000256" key="1">
    <source>
        <dbReference type="ARBA" id="ARBA00004651"/>
    </source>
</evidence>
<dbReference type="PROSITE" id="PS50929">
    <property type="entry name" value="ABC_TM1F"/>
    <property type="match status" value="1"/>
</dbReference>
<dbReference type="GO" id="GO:0005524">
    <property type="term" value="F:ATP binding"/>
    <property type="evidence" value="ECO:0007669"/>
    <property type="project" value="UniProtKB-KW"/>
</dbReference>
<evidence type="ECO:0000256" key="7">
    <source>
        <dbReference type="ARBA" id="ARBA00022840"/>
    </source>
</evidence>
<comment type="caution">
    <text evidence="17">The sequence shown here is derived from an EMBL/GenBank/DDBJ whole genome shotgun (WGS) entry which is preliminary data.</text>
</comment>
<gene>
    <name evidence="17" type="ORF">A6F49_08500</name>
</gene>
<evidence type="ECO:0000313" key="18">
    <source>
        <dbReference type="Proteomes" id="UP000078292"/>
    </source>
</evidence>
<keyword evidence="11" id="KW-0080">Bacteriocin transport</keyword>
<evidence type="ECO:0000256" key="10">
    <source>
        <dbReference type="ARBA" id="ARBA00023136"/>
    </source>
</evidence>
<dbReference type="GO" id="GO:0006508">
    <property type="term" value="P:proteolysis"/>
    <property type="evidence" value="ECO:0007669"/>
    <property type="project" value="InterPro"/>
</dbReference>
<comment type="similarity">
    <text evidence="12">Belongs to the ABC transporter superfamily. Lipid exporter (TC 3.A.1.106) family.</text>
</comment>
<dbReference type="GO" id="GO:0140359">
    <property type="term" value="F:ABC-type transporter activity"/>
    <property type="evidence" value="ECO:0007669"/>
    <property type="project" value="InterPro"/>
</dbReference>
<keyword evidence="18" id="KW-1185">Reference proteome</keyword>
<evidence type="ECO:0000256" key="8">
    <source>
        <dbReference type="ARBA" id="ARBA00022927"/>
    </source>
</evidence>
<keyword evidence="9 13" id="KW-1133">Transmembrane helix</keyword>
<protein>
    <recommendedName>
        <fullName evidence="19">ABC transporter</fullName>
    </recommendedName>
</protein>
<dbReference type="Gene3D" id="3.40.50.300">
    <property type="entry name" value="P-loop containing nucleotide triphosphate hydrolases"/>
    <property type="match status" value="1"/>
</dbReference>
<dbReference type="GO" id="GO:0034040">
    <property type="term" value="F:ATPase-coupled lipid transmembrane transporter activity"/>
    <property type="evidence" value="ECO:0007669"/>
    <property type="project" value="TreeGrafter"/>
</dbReference>
<evidence type="ECO:0000256" key="12">
    <source>
        <dbReference type="ARBA" id="ARBA00061644"/>
    </source>
</evidence>
<feature type="transmembrane region" description="Helical" evidence="13">
    <location>
        <begin position="205"/>
        <end position="227"/>
    </location>
</feature>
<keyword evidence="8" id="KW-0653">Protein transport</keyword>
<dbReference type="STRING" id="1837282.A6F49_08500"/>
<dbReference type="Pfam" id="PF03412">
    <property type="entry name" value="Peptidase_C39"/>
    <property type="match status" value="1"/>
</dbReference>
<dbReference type="PROSITE" id="PS50893">
    <property type="entry name" value="ABC_TRANSPORTER_2"/>
    <property type="match status" value="1"/>
</dbReference>
<evidence type="ECO:0000259" key="15">
    <source>
        <dbReference type="PROSITE" id="PS50929"/>
    </source>
</evidence>
<dbReference type="OrthoDB" id="9806127at2"/>
<accession>A0A1B7M0A9</accession>